<evidence type="ECO:0000256" key="3">
    <source>
        <dbReference type="ARBA" id="ARBA00022679"/>
    </source>
</evidence>
<protein>
    <recommendedName>
        <fullName evidence="7">Aspartate carbamoyltransferase</fullName>
        <ecNumber evidence="7">2.1.3.2</ecNumber>
    </recommendedName>
    <alternativeName>
        <fullName evidence="7">Aspartate transcarbamylase</fullName>
        <shortName evidence="7">ATCase</shortName>
    </alternativeName>
</protein>
<dbReference type="EC" id="2.1.3.2" evidence="7"/>
<dbReference type="PROSITE" id="PS00097">
    <property type="entry name" value="CARBAMOYLTRANSFERASE"/>
    <property type="match status" value="1"/>
</dbReference>
<dbReference type="UniPathway" id="UPA00070">
    <property type="reaction ID" value="UER00116"/>
</dbReference>
<name>A0A075FLG5_9EURY</name>
<evidence type="ECO:0000256" key="2">
    <source>
        <dbReference type="ARBA" id="ARBA00008896"/>
    </source>
</evidence>
<dbReference type="SUPFAM" id="SSF53671">
    <property type="entry name" value="Aspartate/ornithine carbamoyltransferase"/>
    <property type="match status" value="1"/>
</dbReference>
<dbReference type="InterPro" id="IPR036901">
    <property type="entry name" value="Asp/Orn_carbamoylTrfase_sf"/>
</dbReference>
<dbReference type="InterPro" id="IPR006131">
    <property type="entry name" value="Asp_carbamoyltransf_Asp/Orn-bd"/>
</dbReference>
<evidence type="ECO:0000256" key="7">
    <source>
        <dbReference type="HAMAP-Rule" id="MF_00001"/>
    </source>
</evidence>
<dbReference type="InterPro" id="IPR006130">
    <property type="entry name" value="Asp/Orn_carbamoylTrfase"/>
</dbReference>
<gene>
    <name evidence="10" type="primary">PYR2</name>
    <name evidence="7 10" type="synonym">pyrB</name>
</gene>
<feature type="binding site" evidence="7">
    <location>
        <position position="102"/>
    </location>
    <ligand>
        <name>carbamoyl phosphate</name>
        <dbReference type="ChEBI" id="CHEBI:58228"/>
    </ligand>
</feature>
<feature type="binding site" evidence="7">
    <location>
        <position position="264"/>
    </location>
    <ligand>
        <name>carbamoyl phosphate</name>
        <dbReference type="ChEBI" id="CHEBI:58228"/>
    </ligand>
</feature>
<comment type="catalytic activity">
    <reaction evidence="6 7">
        <text>carbamoyl phosphate + L-aspartate = N-carbamoyl-L-aspartate + phosphate + H(+)</text>
        <dbReference type="Rhea" id="RHEA:20013"/>
        <dbReference type="ChEBI" id="CHEBI:15378"/>
        <dbReference type="ChEBI" id="CHEBI:29991"/>
        <dbReference type="ChEBI" id="CHEBI:32814"/>
        <dbReference type="ChEBI" id="CHEBI:43474"/>
        <dbReference type="ChEBI" id="CHEBI:58228"/>
        <dbReference type="EC" id="2.1.3.2"/>
    </reaction>
</comment>
<dbReference type="InterPro" id="IPR006132">
    <property type="entry name" value="Asp/Orn_carbamoyltranf_P-bd"/>
</dbReference>
<dbReference type="AlphaFoldDB" id="A0A075FLG5"/>
<evidence type="ECO:0000259" key="8">
    <source>
        <dbReference type="Pfam" id="PF00185"/>
    </source>
</evidence>
<comment type="subunit">
    <text evidence="7">Heterooligomer of catalytic and regulatory chains.</text>
</comment>
<feature type="binding site" evidence="7">
    <location>
        <position position="81"/>
    </location>
    <ligand>
        <name>L-aspartate</name>
        <dbReference type="ChEBI" id="CHEBI:29991"/>
    </ligand>
</feature>
<dbReference type="NCBIfam" id="TIGR00670">
    <property type="entry name" value="asp_carb_tr"/>
    <property type="match status" value="1"/>
</dbReference>
<dbReference type="PANTHER" id="PTHR45753">
    <property type="entry name" value="ORNITHINE CARBAMOYLTRANSFERASE, MITOCHONDRIAL"/>
    <property type="match status" value="1"/>
</dbReference>
<evidence type="ECO:0000256" key="4">
    <source>
        <dbReference type="ARBA" id="ARBA00022975"/>
    </source>
</evidence>
<feature type="domain" description="Aspartate/ornithine carbamoyltransferase carbamoyl-P binding" evidence="9">
    <location>
        <begin position="3"/>
        <end position="143"/>
    </location>
</feature>
<evidence type="ECO:0000256" key="5">
    <source>
        <dbReference type="ARBA" id="ARBA00043884"/>
    </source>
</evidence>
<dbReference type="NCBIfam" id="NF002032">
    <property type="entry name" value="PRK00856.1"/>
    <property type="match status" value="1"/>
</dbReference>
<dbReference type="Gene3D" id="3.40.50.1370">
    <property type="entry name" value="Aspartate/ornithine carbamoyltransferase"/>
    <property type="match status" value="2"/>
</dbReference>
<accession>A0A075FLG5</accession>
<dbReference type="PRINTS" id="PR00100">
    <property type="entry name" value="AOTCASE"/>
</dbReference>
<comment type="pathway">
    <text evidence="1 7">Pyrimidine metabolism; UMP biosynthesis via de novo pathway; (S)-dihydroorotate from bicarbonate: step 2/3.</text>
</comment>
<dbReference type="GO" id="GO:0006207">
    <property type="term" value="P:'de novo' pyrimidine nucleobase biosynthetic process"/>
    <property type="evidence" value="ECO:0007669"/>
    <property type="project" value="InterPro"/>
</dbReference>
<keyword evidence="4 7" id="KW-0665">Pyrimidine biosynthesis</keyword>
<feature type="binding site" evidence="7">
    <location>
        <position position="224"/>
    </location>
    <ligand>
        <name>L-aspartate</name>
        <dbReference type="ChEBI" id="CHEBI:29991"/>
    </ligand>
</feature>
<reference evidence="10" key="1">
    <citation type="journal article" date="2014" name="Genome Biol. Evol.">
        <title>Pangenome evidence for extensive interdomain horizontal transfer affecting lineage core and shell genes in uncultured planktonic thaumarchaeota and euryarchaeota.</title>
        <authorList>
            <person name="Deschamps P."/>
            <person name="Zivanovic Y."/>
            <person name="Moreira D."/>
            <person name="Rodriguez-Valera F."/>
            <person name="Lopez-Garcia P."/>
        </authorList>
    </citation>
    <scope>NUCLEOTIDE SEQUENCE</scope>
</reference>
<dbReference type="GO" id="GO:0006520">
    <property type="term" value="P:amino acid metabolic process"/>
    <property type="evidence" value="ECO:0007669"/>
    <property type="project" value="InterPro"/>
</dbReference>
<evidence type="ECO:0000313" key="10">
    <source>
        <dbReference type="EMBL" id="AIE90351.1"/>
    </source>
</evidence>
<dbReference type="GO" id="GO:0004070">
    <property type="term" value="F:aspartate carbamoyltransferase activity"/>
    <property type="evidence" value="ECO:0007669"/>
    <property type="project" value="UniProtKB-UniRule"/>
</dbReference>
<sequence>MGDLITMDNLSNKEIEYLLDNAERLLPVAKGDVHLPLLEGKVLANMFFENSTRTRMSFETAMKRLGGSVLNFSTSGSSVAKGETLYDTMQMVDGYADVAVIRHPRQGAAQYSADAIEIPVLNAGDGAGNHPTQTLLDLFTIREAHGTLKGLNVVLVGDLRYGRTAHSLSHALVRFGATLTLVSPESLMMPAEIVSDLNEHGAEVTETSDFSATIAEADVIYMTRIQKERFPDEDEYAKVAGIYMLSAADLAGAKKEMIIMHPLPRVAEIHPSVDSSIHARYFQQAFNGVVARMALLCDCLGVKVPKKVK</sequence>
<proteinExistence type="inferred from homology"/>
<feature type="binding site" evidence="7">
    <location>
        <position position="263"/>
    </location>
    <ligand>
        <name>carbamoyl phosphate</name>
        <dbReference type="ChEBI" id="CHEBI:58228"/>
    </ligand>
</feature>
<dbReference type="PRINTS" id="PR00101">
    <property type="entry name" value="ATCASE"/>
</dbReference>
<feature type="binding site" evidence="7">
    <location>
        <position position="54"/>
    </location>
    <ligand>
        <name>carbamoyl phosphate</name>
        <dbReference type="ChEBI" id="CHEBI:58228"/>
    </ligand>
</feature>
<dbReference type="GO" id="GO:0016597">
    <property type="term" value="F:amino acid binding"/>
    <property type="evidence" value="ECO:0007669"/>
    <property type="project" value="InterPro"/>
</dbReference>
<dbReference type="InterPro" id="IPR002082">
    <property type="entry name" value="Asp_carbamoyltransf"/>
</dbReference>
<feature type="binding site" evidence="7">
    <location>
        <position position="130"/>
    </location>
    <ligand>
        <name>carbamoyl phosphate</name>
        <dbReference type="ChEBI" id="CHEBI:58228"/>
    </ligand>
</feature>
<dbReference type="HAMAP" id="MF_00001">
    <property type="entry name" value="Asp_carb_tr"/>
    <property type="match status" value="1"/>
</dbReference>
<dbReference type="FunFam" id="3.40.50.1370:FF:000002">
    <property type="entry name" value="Aspartate carbamoyltransferase 2"/>
    <property type="match status" value="1"/>
</dbReference>
<feature type="domain" description="Aspartate/ornithine carbamoyltransferase Asp/Orn-binding" evidence="8">
    <location>
        <begin position="149"/>
        <end position="297"/>
    </location>
</feature>
<feature type="binding site" evidence="7">
    <location>
        <position position="53"/>
    </location>
    <ligand>
        <name>carbamoyl phosphate</name>
        <dbReference type="ChEBI" id="CHEBI:58228"/>
    </ligand>
</feature>
<evidence type="ECO:0000259" key="9">
    <source>
        <dbReference type="Pfam" id="PF02729"/>
    </source>
</evidence>
<organism evidence="10">
    <name type="scientific">uncultured marine group II/III euryarchaeote AD1000_02_G03</name>
    <dbReference type="NCBI Taxonomy" id="1457700"/>
    <lineage>
        <taxon>Archaea</taxon>
        <taxon>Methanobacteriati</taxon>
        <taxon>Methanobacteriota</taxon>
        <taxon>environmental samples</taxon>
    </lineage>
</organism>
<evidence type="ECO:0000256" key="6">
    <source>
        <dbReference type="ARBA" id="ARBA00048859"/>
    </source>
</evidence>
<dbReference type="EMBL" id="KF900306">
    <property type="protein sequence ID" value="AIE90351.1"/>
    <property type="molecule type" value="Genomic_DNA"/>
</dbReference>
<keyword evidence="3 7" id="KW-0808">Transferase</keyword>
<feature type="binding site" evidence="7">
    <location>
        <position position="163"/>
    </location>
    <ligand>
        <name>L-aspartate</name>
        <dbReference type="ChEBI" id="CHEBI:29991"/>
    </ligand>
</feature>
<dbReference type="Pfam" id="PF00185">
    <property type="entry name" value="OTCace"/>
    <property type="match status" value="1"/>
</dbReference>
<dbReference type="PANTHER" id="PTHR45753:SF6">
    <property type="entry name" value="ASPARTATE CARBAMOYLTRANSFERASE"/>
    <property type="match status" value="1"/>
</dbReference>
<dbReference type="Pfam" id="PF02729">
    <property type="entry name" value="OTCace_N"/>
    <property type="match status" value="1"/>
</dbReference>
<evidence type="ECO:0000256" key="1">
    <source>
        <dbReference type="ARBA" id="ARBA00004852"/>
    </source>
</evidence>
<dbReference type="GO" id="GO:0044205">
    <property type="term" value="P:'de novo' UMP biosynthetic process"/>
    <property type="evidence" value="ECO:0007669"/>
    <property type="project" value="UniProtKB-UniRule"/>
</dbReference>
<comment type="similarity">
    <text evidence="2 7">Belongs to the aspartate/ornithine carbamoyltransferase superfamily. ATCase family.</text>
</comment>
<feature type="binding site" evidence="7">
    <location>
        <position position="133"/>
    </location>
    <ligand>
        <name>carbamoyl phosphate</name>
        <dbReference type="ChEBI" id="CHEBI:58228"/>
    </ligand>
</feature>
<comment type="function">
    <text evidence="5 7">Catalyzes the condensation of carbamoyl phosphate and aspartate to form carbamoyl aspartate and inorganic phosphate, the committed step in the de novo pyrimidine nucleotide biosynthesis pathway.</text>
</comment>